<feature type="domain" description="Enoyl reductase (ER)" evidence="3">
    <location>
        <begin position="10"/>
        <end position="312"/>
    </location>
</feature>
<reference evidence="5" key="1">
    <citation type="journal article" date="2019" name="Int. J. Syst. Evol. Microbiol.">
        <title>The Global Catalogue of Microorganisms (GCM) 10K type strain sequencing project: providing services to taxonomists for standard genome sequencing and annotation.</title>
        <authorList>
            <consortium name="The Broad Institute Genomics Platform"/>
            <consortium name="The Broad Institute Genome Sequencing Center for Infectious Disease"/>
            <person name="Wu L."/>
            <person name="Ma J."/>
        </authorList>
    </citation>
    <scope>NUCLEOTIDE SEQUENCE [LARGE SCALE GENOMIC DNA]</scope>
    <source>
        <strain evidence="5">JCM 4253</strain>
    </source>
</reference>
<dbReference type="Gene3D" id="3.90.180.10">
    <property type="entry name" value="Medium-chain alcohol dehydrogenases, catalytic domain"/>
    <property type="match status" value="1"/>
</dbReference>
<dbReference type="Gene3D" id="3.40.50.720">
    <property type="entry name" value="NAD(P)-binding Rossmann-like Domain"/>
    <property type="match status" value="1"/>
</dbReference>
<keyword evidence="1" id="KW-0521">NADP</keyword>
<keyword evidence="5" id="KW-1185">Reference proteome</keyword>
<dbReference type="InterPro" id="IPR013154">
    <property type="entry name" value="ADH-like_N"/>
</dbReference>
<protein>
    <submittedName>
        <fullName evidence="4">Zinc-binding alcohol dehydrogenase</fullName>
    </submittedName>
</protein>
<comment type="caution">
    <text evidence="4">The sequence shown here is derived from an EMBL/GenBank/DDBJ whole genome shotgun (WGS) entry which is preliminary data.</text>
</comment>
<dbReference type="AlphaFoldDB" id="A0A919EUK8"/>
<dbReference type="CDD" id="cd05289">
    <property type="entry name" value="MDR_like_2"/>
    <property type="match status" value="1"/>
</dbReference>
<dbReference type="SUPFAM" id="SSF50129">
    <property type="entry name" value="GroES-like"/>
    <property type="match status" value="1"/>
</dbReference>
<dbReference type="EMBL" id="BNBF01000005">
    <property type="protein sequence ID" value="GHG44537.1"/>
    <property type="molecule type" value="Genomic_DNA"/>
</dbReference>
<dbReference type="GO" id="GO:0016651">
    <property type="term" value="F:oxidoreductase activity, acting on NAD(P)H"/>
    <property type="evidence" value="ECO:0007669"/>
    <property type="project" value="TreeGrafter"/>
</dbReference>
<dbReference type="InterPro" id="IPR036291">
    <property type="entry name" value="NAD(P)-bd_dom_sf"/>
</dbReference>
<gene>
    <name evidence="4" type="ORF">GCM10018980_22520</name>
</gene>
<dbReference type="SUPFAM" id="SSF51735">
    <property type="entry name" value="NAD(P)-binding Rossmann-fold domains"/>
    <property type="match status" value="1"/>
</dbReference>
<evidence type="ECO:0000256" key="1">
    <source>
        <dbReference type="ARBA" id="ARBA00022857"/>
    </source>
</evidence>
<evidence type="ECO:0000313" key="5">
    <source>
        <dbReference type="Proteomes" id="UP000619355"/>
    </source>
</evidence>
<evidence type="ECO:0000259" key="3">
    <source>
        <dbReference type="SMART" id="SM00829"/>
    </source>
</evidence>
<dbReference type="PANTHER" id="PTHR48106">
    <property type="entry name" value="QUINONE OXIDOREDUCTASE PIG3-RELATED"/>
    <property type="match status" value="1"/>
</dbReference>
<accession>A0A919EUK8</accession>
<evidence type="ECO:0000256" key="2">
    <source>
        <dbReference type="ARBA" id="ARBA00023002"/>
    </source>
</evidence>
<dbReference type="PANTHER" id="PTHR48106:SF18">
    <property type="entry name" value="QUINONE OXIDOREDUCTASE PIG3"/>
    <property type="match status" value="1"/>
</dbReference>
<dbReference type="InterPro" id="IPR011032">
    <property type="entry name" value="GroES-like_sf"/>
</dbReference>
<name>A0A919EUK8_9ACTN</name>
<dbReference type="Proteomes" id="UP000619355">
    <property type="component" value="Unassembled WGS sequence"/>
</dbReference>
<dbReference type="InterPro" id="IPR020843">
    <property type="entry name" value="ER"/>
</dbReference>
<proteinExistence type="predicted"/>
<evidence type="ECO:0000313" key="4">
    <source>
        <dbReference type="EMBL" id="GHG44537.1"/>
    </source>
</evidence>
<dbReference type="GO" id="GO:0070402">
    <property type="term" value="F:NADPH binding"/>
    <property type="evidence" value="ECO:0007669"/>
    <property type="project" value="TreeGrafter"/>
</dbReference>
<dbReference type="RefSeq" id="WP_189980662.1">
    <property type="nucleotide sequence ID" value="NZ_BNBF01000005.1"/>
</dbReference>
<dbReference type="SMART" id="SM00829">
    <property type="entry name" value="PKS_ER"/>
    <property type="match status" value="1"/>
</dbReference>
<dbReference type="Pfam" id="PF08240">
    <property type="entry name" value="ADH_N"/>
    <property type="match status" value="1"/>
</dbReference>
<keyword evidence="2" id="KW-0560">Oxidoreductase</keyword>
<sequence length="318" mass="33465">MKVIGLSEYGGPEVLRPFELPDPHAEAQEVLVRVHAAGVNPVDAMLRSGQLRQMYQGLTPPFVPGMEVAGTIEEVGSEVDPRWGLVAGTHVVGFVDNLGSHGGYSEYLALPARSVVPAPKGASAAAAAGFLNNALTARNVLDAFRLPPGATLLVTGAAGSVGGYLVELGAAEGLHVVTVAAEDDADLLRSLGAQTLVPRGPDIAERLLEELGGPVDAVADAALLHERIAPAVRDGGQIGVLRFWDGDPGRGITVKHLNVRERDGDRDAIVRLRDQAEDGTITLRPALPFDADDAAAAHIRLEQGGLRERIVLTFDHNR</sequence>
<organism evidence="4 5">
    <name type="scientific">Streptomyces capoamus</name>
    <dbReference type="NCBI Taxonomy" id="68183"/>
    <lineage>
        <taxon>Bacteria</taxon>
        <taxon>Bacillati</taxon>
        <taxon>Actinomycetota</taxon>
        <taxon>Actinomycetes</taxon>
        <taxon>Kitasatosporales</taxon>
        <taxon>Streptomycetaceae</taxon>
        <taxon>Streptomyces</taxon>
    </lineage>
</organism>